<dbReference type="RefSeq" id="WP_202957963.1">
    <property type="nucleotide sequence ID" value="NZ_JAPCID010000015.1"/>
</dbReference>
<dbReference type="Pfam" id="PF20568">
    <property type="entry name" value="DUF6777"/>
    <property type="match status" value="1"/>
</dbReference>
<dbReference type="Proteomes" id="UP001147700">
    <property type="component" value="Unassembled WGS sequence"/>
</dbReference>
<evidence type="ECO:0000259" key="1">
    <source>
        <dbReference type="Pfam" id="PF20568"/>
    </source>
</evidence>
<reference evidence="2" key="1">
    <citation type="submission" date="2022-10" db="EMBL/GenBank/DDBJ databases">
        <title>The WGS of Solirubrobacter sp. CPCC 204708.</title>
        <authorList>
            <person name="Jiang Z."/>
        </authorList>
    </citation>
    <scope>NUCLEOTIDE SEQUENCE</scope>
    <source>
        <strain evidence="2">CPCC 204708</strain>
    </source>
</reference>
<accession>A0ABT4RII0</accession>
<proteinExistence type="predicted"/>
<sequence length="313" mass="33593">MRVALLFVVLAAGLAAGWFVGGGREASVAKAEEVPFIPASSTQLAAFTPPAEVKSLVTIKSSAQFGGTGSNYVCDRERLVAALAAKPDHLKAWARVQGQRPTADAVAGYIRKLRAVTLVEPTRVTDHAFVKGRAEPAQAMLAQGTAVLVDADDVVRVRCRSGSPLRPPVIAEKEECKGCPETFQAPPPLLSSPSYVVHPAPPPAKGDVKSDAKPVTRPTTIQVVKRLPVQQVEQRSETDAEGKTVVKTVTVTKEGTPQPPVIKIKRVPGPTRTVIVRRTRTRTVQVPVVRTRTVVVEKPVIRYRTQIVYEGSG</sequence>
<name>A0ABT4RII0_9ACTN</name>
<keyword evidence="3" id="KW-1185">Reference proteome</keyword>
<feature type="domain" description="DUF6777" evidence="1">
    <location>
        <begin position="61"/>
        <end position="174"/>
    </location>
</feature>
<evidence type="ECO:0000313" key="2">
    <source>
        <dbReference type="EMBL" id="MDA0138283.1"/>
    </source>
</evidence>
<protein>
    <recommendedName>
        <fullName evidence="1">DUF6777 domain-containing protein</fullName>
    </recommendedName>
</protein>
<evidence type="ECO:0000313" key="3">
    <source>
        <dbReference type="Proteomes" id="UP001147700"/>
    </source>
</evidence>
<organism evidence="2 3">
    <name type="scientific">Solirubrobacter deserti</name>
    <dbReference type="NCBI Taxonomy" id="2282478"/>
    <lineage>
        <taxon>Bacteria</taxon>
        <taxon>Bacillati</taxon>
        <taxon>Actinomycetota</taxon>
        <taxon>Thermoleophilia</taxon>
        <taxon>Solirubrobacterales</taxon>
        <taxon>Solirubrobacteraceae</taxon>
        <taxon>Solirubrobacter</taxon>
    </lineage>
</organism>
<gene>
    <name evidence="2" type="ORF">OJ962_12305</name>
</gene>
<dbReference type="InterPro" id="IPR046704">
    <property type="entry name" value="DUF6777"/>
</dbReference>
<dbReference type="EMBL" id="JAPCID010000015">
    <property type="protein sequence ID" value="MDA0138283.1"/>
    <property type="molecule type" value="Genomic_DNA"/>
</dbReference>
<comment type="caution">
    <text evidence="2">The sequence shown here is derived from an EMBL/GenBank/DDBJ whole genome shotgun (WGS) entry which is preliminary data.</text>
</comment>